<feature type="transmembrane region" description="Helical" evidence="1">
    <location>
        <begin position="128"/>
        <end position="150"/>
    </location>
</feature>
<feature type="transmembrane region" description="Helical" evidence="1">
    <location>
        <begin position="386"/>
        <end position="409"/>
    </location>
</feature>
<reference evidence="2 3" key="1">
    <citation type="journal article" date="2015" name="Nature">
        <title>rRNA introns, odd ribosomes, and small enigmatic genomes across a large radiation of phyla.</title>
        <authorList>
            <person name="Brown C.T."/>
            <person name="Hug L.A."/>
            <person name="Thomas B.C."/>
            <person name="Sharon I."/>
            <person name="Castelle C.J."/>
            <person name="Singh A."/>
            <person name="Wilkins M.J."/>
            <person name="Williams K.H."/>
            <person name="Banfield J.F."/>
        </authorList>
    </citation>
    <scope>NUCLEOTIDE SEQUENCE [LARGE SCALE GENOMIC DNA]</scope>
</reference>
<keyword evidence="1" id="KW-1133">Transmembrane helix</keyword>
<keyword evidence="1" id="KW-0472">Membrane</keyword>
<feature type="transmembrane region" description="Helical" evidence="1">
    <location>
        <begin position="215"/>
        <end position="240"/>
    </location>
</feature>
<dbReference type="AlphaFoldDB" id="A0A0G1MLC7"/>
<evidence type="ECO:0000313" key="3">
    <source>
        <dbReference type="Proteomes" id="UP000034329"/>
    </source>
</evidence>
<comment type="caution">
    <text evidence="2">The sequence shown here is derived from an EMBL/GenBank/DDBJ whole genome shotgun (WGS) entry which is preliminary data.</text>
</comment>
<dbReference type="Proteomes" id="UP000034329">
    <property type="component" value="Unassembled WGS sequence"/>
</dbReference>
<feature type="transmembrane region" description="Helical" evidence="1">
    <location>
        <begin position="416"/>
        <end position="434"/>
    </location>
</feature>
<evidence type="ECO:0000313" key="2">
    <source>
        <dbReference type="EMBL" id="KKU08922.1"/>
    </source>
</evidence>
<feature type="transmembrane region" description="Helical" evidence="1">
    <location>
        <begin position="454"/>
        <end position="471"/>
    </location>
</feature>
<gene>
    <name evidence="2" type="ORF">UX13_C0054G0004</name>
</gene>
<feature type="transmembrane region" description="Helical" evidence="1">
    <location>
        <begin position="326"/>
        <end position="344"/>
    </location>
</feature>
<keyword evidence="1" id="KW-0812">Transmembrane</keyword>
<protein>
    <recommendedName>
        <fullName evidence="4">Glycosyltransferase RgtA/B/C/D-like domain-containing protein</fullName>
    </recommendedName>
</protein>
<feature type="transmembrane region" description="Helical" evidence="1">
    <location>
        <begin position="252"/>
        <end position="271"/>
    </location>
</feature>
<name>A0A0G1MLC7_9BACT</name>
<accession>A0A0G1MLC7</accession>
<feature type="transmembrane region" description="Helical" evidence="1">
    <location>
        <begin position="156"/>
        <end position="176"/>
    </location>
</feature>
<organism evidence="2 3">
    <name type="scientific">Candidatus Woesebacteria bacterium GW2011_GWB1_45_5</name>
    <dbReference type="NCBI Taxonomy" id="1618581"/>
    <lineage>
        <taxon>Bacteria</taxon>
        <taxon>Candidatus Woeseibacteriota</taxon>
    </lineage>
</organism>
<sequence length="497" mass="56358">MKDLKKKFSALFDFSWPYLVMAAMVGVFFWKFFVRGLIPLPADFVVGVYYPWLDYKWGYATGVPVKNPMTTDVVSFTYPMQTYAIDQLKAGNLPLWNPLILAGTPLLANFQSSPFSPTNFVYFLFDKVTAWSVQIILQHFLAILFTYLLLRWWKVSKIASIFGGIVFAFSGYNLIWSQWNGHALAASFMPLILLFTDRFLALGKWRDGAGISLSMMFFLLSGYPQAAIYLAPAIFILWPVRIWKNKGWFVKTFFMGIFFLLGLGLSALQILPGWELLGLSQRAIEPHPFEWAFLPWKKTITFLAADFFGNHATKNYWGPQDYTSNTGFVGVAAFILATISLSLIKKTKEVFFCFLILSVALILSFPTPVSIFLWKSGILGLNAASAHRALVLFNLSIALLSGFGLDILWSKKLRLSYLYFLPILMLIAGFAIYAFNQEGLIFGNSISKVALRNLIIPTFVFTSSVFILLFAKKLRFPFIDKAGRVSLILLSVFELFY</sequence>
<feature type="transmembrane region" description="Helical" evidence="1">
    <location>
        <begin position="15"/>
        <end position="34"/>
    </location>
</feature>
<feature type="transmembrane region" description="Helical" evidence="1">
    <location>
        <begin position="351"/>
        <end position="374"/>
    </location>
</feature>
<evidence type="ECO:0008006" key="4">
    <source>
        <dbReference type="Google" id="ProtNLM"/>
    </source>
</evidence>
<dbReference type="EMBL" id="LCLA01000054">
    <property type="protein sequence ID" value="KKU08922.1"/>
    <property type="molecule type" value="Genomic_DNA"/>
</dbReference>
<evidence type="ECO:0000256" key="1">
    <source>
        <dbReference type="SAM" id="Phobius"/>
    </source>
</evidence>
<proteinExistence type="predicted"/>